<dbReference type="AlphaFoldDB" id="A0A252EIM1"/>
<evidence type="ECO:0000313" key="2">
    <source>
        <dbReference type="Proteomes" id="UP000195072"/>
    </source>
</evidence>
<reference evidence="1 2" key="1">
    <citation type="submission" date="2014-06" db="EMBL/GenBank/DDBJ databases">
        <authorList>
            <person name="Ju J."/>
            <person name="Zhang J."/>
        </authorList>
    </citation>
    <scope>NUCLEOTIDE SEQUENCE [LARGE SCALE GENOMIC DNA]</scope>
    <source>
        <strain evidence="1">DmL_050</strain>
    </source>
</reference>
<accession>A0A252EIM1</accession>
<dbReference type="EMBL" id="JOOZ01000037">
    <property type="protein sequence ID" value="OUL66267.1"/>
    <property type="molecule type" value="Genomic_DNA"/>
</dbReference>
<sequence>MRVWDVAGRPLKRLNRQDRYGIFEAERQKGGKAERWIQRGKDLEAFRLMKRPWRLDENSMQDAFIVHPRKAQSA</sequence>
<organism evidence="1 2">
    <name type="scientific">Acetobacter senegalensis</name>
    <dbReference type="NCBI Taxonomy" id="446692"/>
    <lineage>
        <taxon>Bacteria</taxon>
        <taxon>Pseudomonadati</taxon>
        <taxon>Pseudomonadota</taxon>
        <taxon>Alphaproteobacteria</taxon>
        <taxon>Acetobacterales</taxon>
        <taxon>Acetobacteraceae</taxon>
        <taxon>Acetobacter</taxon>
    </lineage>
</organism>
<proteinExistence type="predicted"/>
<evidence type="ECO:0000313" key="1">
    <source>
        <dbReference type="EMBL" id="OUL66267.1"/>
    </source>
</evidence>
<name>A0A252EIM1_9PROT</name>
<gene>
    <name evidence="1" type="ORF">HK16_10980</name>
</gene>
<protein>
    <submittedName>
        <fullName evidence="1">Uncharacterized protein</fullName>
    </submittedName>
</protein>
<comment type="caution">
    <text evidence="1">The sequence shown here is derived from an EMBL/GenBank/DDBJ whole genome shotgun (WGS) entry which is preliminary data.</text>
</comment>
<dbReference type="Proteomes" id="UP000195072">
    <property type="component" value="Unassembled WGS sequence"/>
</dbReference>